<dbReference type="InterPro" id="IPR041577">
    <property type="entry name" value="RT_RNaseH_2"/>
</dbReference>
<evidence type="ECO:0000313" key="8">
    <source>
        <dbReference type="Proteomes" id="UP000603453"/>
    </source>
</evidence>
<keyword evidence="3" id="KW-0540">Nuclease</keyword>
<accession>A0A8H7QFN4</accession>
<dbReference type="Pfam" id="PF00078">
    <property type="entry name" value="RVT_1"/>
    <property type="match status" value="1"/>
</dbReference>
<dbReference type="InterPro" id="IPR000477">
    <property type="entry name" value="RT_dom"/>
</dbReference>
<evidence type="ECO:0000256" key="3">
    <source>
        <dbReference type="ARBA" id="ARBA00022722"/>
    </source>
</evidence>
<dbReference type="Gene3D" id="3.10.10.10">
    <property type="entry name" value="HIV Type 1 Reverse Transcriptase, subunit A, domain 1"/>
    <property type="match status" value="1"/>
</dbReference>
<dbReference type="CDD" id="cd01647">
    <property type="entry name" value="RT_LTR"/>
    <property type="match status" value="1"/>
</dbReference>
<keyword evidence="2" id="KW-0548">Nucleotidyltransferase</keyword>
<dbReference type="Pfam" id="PF17919">
    <property type="entry name" value="RT_RNaseH_2"/>
    <property type="match status" value="1"/>
</dbReference>
<comment type="caution">
    <text evidence="7">The sequence shown here is derived from an EMBL/GenBank/DDBJ whole genome shotgun (WGS) entry which is preliminary data.</text>
</comment>
<keyword evidence="4" id="KW-0255">Endonuclease</keyword>
<dbReference type="AlphaFoldDB" id="A0A8H7QFN4"/>
<sequence>MANSTGNSVEHLAGSFAGLKTIPNNGNLEESSATGLIATTGTTPVNAGDTAIQGTHESEDVDMDAPESGSVATHLVLDESLQGIMNTALIPIPKSAVNTGMSALEMMKGRRKDLLKKADMLAVAEGSEAPELETEHNMALIDTLNRRIAILEQADKEDPPVKGSAASKWANPVDSVRIKKADLPKFQLASTATHFVGFPKYENVKIYLSEFEKVIKAETDQIDLVWTRYIPLTLSYEYDGWVENELLKRQSWADARALFEKKFGNVRGREEAIRRVYNSFMGADESIEAYTTKFLRDIFEAGRKKTDPGMAEKYRTSLHVSIQTNLLKVMEAREKALDTFTIDEIAEIARSVYRHEQVGYSGMQLKSTGESFKGKRKAPLVDGGFFCSKHGGSKATHNERDCHSVKKVKHGPNNVFLGQKNAPFRATGNQESRPSRPCKYCGKPWTFGHKCQEFYDAKRNKAEGSNHRVLAVRANLEEVQAKRIEDAMEKDSLNCKYKELEQRNNPFKLITPIILNNRKLIAKIDTGSDITCINKYILDTTFDNKVLINKVSGSSNFLSLDKNKTDNKVQRIGKTEPMTIRYLNNMAFEHAFEVVEFSSVMETEFDILLGTDILSRLRIGLTGVAHCYPKDINKEDAQFENVNFDTKSNCNPEDTTYGSPEVQKKFMDHIQNSIDQNKLIKAGSFCTMKESIVHIPIKENATNCYVRQYPLPYHARPEIEKQLQEWLDTGVVVECEPSAKHNTPLLAIPKRDANNNFTKHRIVMDLRRCNLNIDEKNIQDFAVPNIKDIFDEVTAKGQVFTKLDLKNAYHSFKVADASQEVLSFTVNNKTYKWVGCCFGLKFVTSLYFRVINLLFQGMEGVQTYVDDCCIYSNPEDHAALVKMAIDRLTSVNLKINFDKCTWFKTSIYILGFTVGAGVRKIDTRRLSNLDAWKTPKNSADVRKLMGFITYLHEFIPMISKVAAPINALRHCKDKEFQWTSLHSVRFQTLKDIILSDAVLHTPRMDRKFYLEPDSSLYATAAALTQRDEHGRTLHIAFFRPLLWGHPDIEVRTDHRSLVYMQTSTTLCRTLQNYMEVLNDFNFTVVHLKGINNILPDTLSRVYPPIPEDKTLLGDEEKKIIKLEKCILQRRLPNDKINNVVRKANDQFIRKERIYSTDKNINVLAVRLNSKTFKESHTDYIAPPTEERDKLLREAHLLGHFGSESIV</sequence>
<dbReference type="Gene3D" id="3.30.70.270">
    <property type="match status" value="2"/>
</dbReference>
<evidence type="ECO:0000256" key="1">
    <source>
        <dbReference type="ARBA" id="ARBA00022679"/>
    </source>
</evidence>
<organism evidence="7 8">
    <name type="scientific">Mucor saturninus</name>
    <dbReference type="NCBI Taxonomy" id="64648"/>
    <lineage>
        <taxon>Eukaryota</taxon>
        <taxon>Fungi</taxon>
        <taxon>Fungi incertae sedis</taxon>
        <taxon>Mucoromycota</taxon>
        <taxon>Mucoromycotina</taxon>
        <taxon>Mucoromycetes</taxon>
        <taxon>Mucorales</taxon>
        <taxon>Mucorineae</taxon>
        <taxon>Mucoraceae</taxon>
        <taxon>Mucor</taxon>
    </lineage>
</organism>
<keyword evidence="5" id="KW-0511">Multifunctional enzyme</keyword>
<evidence type="ECO:0000259" key="6">
    <source>
        <dbReference type="PROSITE" id="PS50878"/>
    </source>
</evidence>
<dbReference type="InterPro" id="IPR050951">
    <property type="entry name" value="Retrovirus_Pol_polyprotein"/>
</dbReference>
<reference evidence="7" key="1">
    <citation type="submission" date="2020-12" db="EMBL/GenBank/DDBJ databases">
        <title>Metabolic potential, ecology and presence of endohyphal bacteria is reflected in genomic diversity of Mucoromycotina.</title>
        <authorList>
            <person name="Muszewska A."/>
            <person name="Okrasinska A."/>
            <person name="Steczkiewicz K."/>
            <person name="Drgas O."/>
            <person name="Orlowska M."/>
            <person name="Perlinska-Lenart U."/>
            <person name="Aleksandrzak-Piekarczyk T."/>
            <person name="Szatraj K."/>
            <person name="Zielenkiewicz U."/>
            <person name="Pilsyk S."/>
            <person name="Malc E."/>
            <person name="Mieczkowski P."/>
            <person name="Kruszewska J.S."/>
            <person name="Biernat P."/>
            <person name="Pawlowska J."/>
        </authorList>
    </citation>
    <scope>NUCLEOTIDE SEQUENCE</scope>
    <source>
        <strain evidence="7">WA0000017839</strain>
    </source>
</reference>
<dbReference type="InterPro" id="IPR043502">
    <property type="entry name" value="DNA/RNA_pol_sf"/>
</dbReference>
<dbReference type="OrthoDB" id="2246324at2759"/>
<gene>
    <name evidence="7" type="ORF">INT47_003618</name>
</gene>
<evidence type="ECO:0000256" key="4">
    <source>
        <dbReference type="ARBA" id="ARBA00022759"/>
    </source>
</evidence>
<dbReference type="InterPro" id="IPR021109">
    <property type="entry name" value="Peptidase_aspartic_dom_sf"/>
</dbReference>
<evidence type="ECO:0000256" key="2">
    <source>
        <dbReference type="ARBA" id="ARBA00022695"/>
    </source>
</evidence>
<dbReference type="InterPro" id="IPR043128">
    <property type="entry name" value="Rev_trsase/Diguanyl_cyclase"/>
</dbReference>
<dbReference type="GO" id="GO:0016779">
    <property type="term" value="F:nucleotidyltransferase activity"/>
    <property type="evidence" value="ECO:0007669"/>
    <property type="project" value="UniProtKB-KW"/>
</dbReference>
<dbReference type="PANTHER" id="PTHR37984:SF5">
    <property type="entry name" value="PROTEIN NYNRIN-LIKE"/>
    <property type="match status" value="1"/>
</dbReference>
<protein>
    <recommendedName>
        <fullName evidence="6">Reverse transcriptase domain-containing protein</fullName>
    </recommendedName>
</protein>
<keyword evidence="8" id="KW-1185">Reference proteome</keyword>
<evidence type="ECO:0000313" key="7">
    <source>
        <dbReference type="EMBL" id="KAG2191531.1"/>
    </source>
</evidence>
<keyword evidence="4" id="KW-0378">Hydrolase</keyword>
<feature type="domain" description="Reverse transcriptase" evidence="6">
    <location>
        <begin position="729"/>
        <end position="914"/>
    </location>
</feature>
<dbReference type="Gene3D" id="2.40.70.10">
    <property type="entry name" value="Acid Proteases"/>
    <property type="match status" value="1"/>
</dbReference>
<dbReference type="SUPFAM" id="SSF56672">
    <property type="entry name" value="DNA/RNA polymerases"/>
    <property type="match status" value="1"/>
</dbReference>
<dbReference type="EMBL" id="JAEPRD010000392">
    <property type="protein sequence ID" value="KAG2191531.1"/>
    <property type="molecule type" value="Genomic_DNA"/>
</dbReference>
<dbReference type="PROSITE" id="PS50878">
    <property type="entry name" value="RT_POL"/>
    <property type="match status" value="1"/>
</dbReference>
<dbReference type="Proteomes" id="UP000603453">
    <property type="component" value="Unassembled WGS sequence"/>
</dbReference>
<evidence type="ECO:0000256" key="5">
    <source>
        <dbReference type="ARBA" id="ARBA00023268"/>
    </source>
</evidence>
<keyword evidence="1" id="KW-0808">Transferase</keyword>
<dbReference type="PANTHER" id="PTHR37984">
    <property type="entry name" value="PROTEIN CBG26694"/>
    <property type="match status" value="1"/>
</dbReference>
<proteinExistence type="predicted"/>
<dbReference type="GO" id="GO:0004519">
    <property type="term" value="F:endonuclease activity"/>
    <property type="evidence" value="ECO:0007669"/>
    <property type="project" value="UniProtKB-KW"/>
</dbReference>
<name>A0A8H7QFN4_9FUNG</name>